<evidence type="ECO:0000256" key="2">
    <source>
        <dbReference type="ARBA" id="ARBA00004141"/>
    </source>
</evidence>
<evidence type="ECO:0000256" key="1">
    <source>
        <dbReference type="ARBA" id="ARBA00001970"/>
    </source>
</evidence>
<evidence type="ECO:0000256" key="12">
    <source>
        <dbReference type="SAM" id="Phobius"/>
    </source>
</evidence>
<reference evidence="14" key="1">
    <citation type="submission" date="2020-02" db="EMBL/GenBank/DDBJ databases">
        <authorList>
            <person name="Palmer J.M."/>
        </authorList>
    </citation>
    <scope>NUCLEOTIDE SEQUENCE</scope>
    <source>
        <strain evidence="14">EPUS1.4</strain>
        <tissue evidence="14">Thallus</tissue>
    </source>
</reference>
<evidence type="ECO:0000256" key="7">
    <source>
        <dbReference type="ARBA" id="ARBA00022982"/>
    </source>
</evidence>
<dbReference type="AlphaFoldDB" id="A0A8H7A7Y6"/>
<sequence length="241" mass="26162">MASATGIPEQRPAIPTEDEPLLGRPGDASQHEGQGLQYNLILGTGMVAQAGIWILAALVWSSVLMNKVIFFSYHPLVNSAGVLLITQAILVLQPTATPKQKTQGAHVHFAFNLSGTILLIVGLIIIEMNKASHPETRFKSVHSIMGLITFILIILQALIGFVQFYVPKTVLGSVDNGKAIYKYHRMSGYLILLMLLATICAATQTGFNKNVLHMQLWAVIVASVLVVVGIAPRIKKQKFGL</sequence>
<protein>
    <recommendedName>
        <fullName evidence="13">Cytochrome b561 domain-containing protein</fullName>
    </recommendedName>
</protein>
<organism evidence="14 15">
    <name type="scientific">Endocarpon pusillum</name>
    <dbReference type="NCBI Taxonomy" id="364733"/>
    <lineage>
        <taxon>Eukaryota</taxon>
        <taxon>Fungi</taxon>
        <taxon>Dikarya</taxon>
        <taxon>Ascomycota</taxon>
        <taxon>Pezizomycotina</taxon>
        <taxon>Eurotiomycetes</taxon>
        <taxon>Chaetothyriomycetidae</taxon>
        <taxon>Verrucariales</taxon>
        <taxon>Verrucariaceae</taxon>
        <taxon>Endocarpon</taxon>
    </lineage>
</organism>
<feature type="transmembrane region" description="Helical" evidence="12">
    <location>
        <begin position="146"/>
        <end position="166"/>
    </location>
</feature>
<accession>A0A8H7A7Y6</accession>
<dbReference type="OrthoDB" id="432881at2759"/>
<feature type="transmembrane region" description="Helical" evidence="12">
    <location>
        <begin position="104"/>
        <end position="126"/>
    </location>
</feature>
<evidence type="ECO:0000256" key="4">
    <source>
        <dbReference type="ARBA" id="ARBA00022617"/>
    </source>
</evidence>
<name>A0A8H7A7Y6_9EURO</name>
<dbReference type="GO" id="GO:0046872">
    <property type="term" value="F:metal ion binding"/>
    <property type="evidence" value="ECO:0007669"/>
    <property type="project" value="UniProtKB-KW"/>
</dbReference>
<dbReference type="InterPro" id="IPR006593">
    <property type="entry name" value="Cyt_b561/ferric_Rdtase_TM"/>
</dbReference>
<evidence type="ECO:0000256" key="8">
    <source>
        <dbReference type="ARBA" id="ARBA00022989"/>
    </source>
</evidence>
<evidence type="ECO:0000256" key="9">
    <source>
        <dbReference type="ARBA" id="ARBA00023004"/>
    </source>
</evidence>
<gene>
    <name evidence="14" type="ORF">GJ744_006298</name>
</gene>
<dbReference type="Gene3D" id="1.20.120.1770">
    <property type="match status" value="1"/>
</dbReference>
<keyword evidence="4" id="KW-0349">Heme</keyword>
<keyword evidence="3" id="KW-0813">Transport</keyword>
<dbReference type="PROSITE" id="PS50939">
    <property type="entry name" value="CYTOCHROME_B561"/>
    <property type="match status" value="1"/>
</dbReference>
<evidence type="ECO:0000313" key="14">
    <source>
        <dbReference type="EMBL" id="KAF7502251.1"/>
    </source>
</evidence>
<keyword evidence="5 12" id="KW-0812">Transmembrane</keyword>
<evidence type="ECO:0000256" key="5">
    <source>
        <dbReference type="ARBA" id="ARBA00022692"/>
    </source>
</evidence>
<proteinExistence type="predicted"/>
<dbReference type="SMART" id="SM00665">
    <property type="entry name" value="B561"/>
    <property type="match status" value="1"/>
</dbReference>
<comment type="cofactor">
    <cofactor evidence="1">
        <name>heme b</name>
        <dbReference type="ChEBI" id="CHEBI:60344"/>
    </cofactor>
</comment>
<evidence type="ECO:0000256" key="6">
    <source>
        <dbReference type="ARBA" id="ARBA00022723"/>
    </source>
</evidence>
<comment type="caution">
    <text evidence="14">The sequence shown here is derived from an EMBL/GenBank/DDBJ whole genome shotgun (WGS) entry which is preliminary data.</text>
</comment>
<evidence type="ECO:0000256" key="3">
    <source>
        <dbReference type="ARBA" id="ARBA00022448"/>
    </source>
</evidence>
<comment type="subcellular location">
    <subcellularLocation>
        <location evidence="2">Membrane</location>
        <topology evidence="2">Multi-pass membrane protein</topology>
    </subcellularLocation>
</comment>
<dbReference type="PANTHER" id="PTHR15422">
    <property type="entry name" value="OS05G0565100 PROTEIN"/>
    <property type="match status" value="1"/>
</dbReference>
<dbReference type="CDD" id="cd08761">
    <property type="entry name" value="Cyt_b561_CYB561D2_like"/>
    <property type="match status" value="1"/>
</dbReference>
<feature type="region of interest" description="Disordered" evidence="11">
    <location>
        <begin position="1"/>
        <end position="30"/>
    </location>
</feature>
<feature type="transmembrane region" description="Helical" evidence="12">
    <location>
        <begin position="72"/>
        <end position="92"/>
    </location>
</feature>
<feature type="domain" description="Cytochrome b561" evidence="13">
    <location>
        <begin position="38"/>
        <end position="237"/>
    </location>
</feature>
<evidence type="ECO:0000259" key="13">
    <source>
        <dbReference type="PROSITE" id="PS50939"/>
    </source>
</evidence>
<keyword evidence="9" id="KW-0408">Iron</keyword>
<dbReference type="EMBL" id="JAACFV010000285">
    <property type="protein sequence ID" value="KAF7502251.1"/>
    <property type="molecule type" value="Genomic_DNA"/>
</dbReference>
<keyword evidence="7" id="KW-0249">Electron transport</keyword>
<dbReference type="InterPro" id="IPR045150">
    <property type="entry name" value="CYB561D1/2"/>
</dbReference>
<dbReference type="GO" id="GO:0016020">
    <property type="term" value="C:membrane"/>
    <property type="evidence" value="ECO:0007669"/>
    <property type="project" value="UniProtKB-SubCell"/>
</dbReference>
<evidence type="ECO:0000313" key="15">
    <source>
        <dbReference type="Proteomes" id="UP000606974"/>
    </source>
</evidence>
<keyword evidence="6" id="KW-0479">Metal-binding</keyword>
<dbReference type="PANTHER" id="PTHR15422:SF45">
    <property type="entry name" value="CYTOCHROME B561 DOMAIN-CONTAINING PROTEIN"/>
    <property type="match status" value="1"/>
</dbReference>
<keyword evidence="10 12" id="KW-0472">Membrane</keyword>
<keyword evidence="8 12" id="KW-1133">Transmembrane helix</keyword>
<feature type="transmembrane region" description="Helical" evidence="12">
    <location>
        <begin position="187"/>
        <end position="207"/>
    </location>
</feature>
<evidence type="ECO:0000256" key="10">
    <source>
        <dbReference type="ARBA" id="ARBA00023136"/>
    </source>
</evidence>
<evidence type="ECO:0000256" key="11">
    <source>
        <dbReference type="SAM" id="MobiDB-lite"/>
    </source>
</evidence>
<dbReference type="GO" id="GO:0140575">
    <property type="term" value="F:transmembrane monodehydroascorbate reductase activity"/>
    <property type="evidence" value="ECO:0007669"/>
    <property type="project" value="InterPro"/>
</dbReference>
<feature type="transmembrane region" description="Helical" evidence="12">
    <location>
        <begin position="40"/>
        <end position="60"/>
    </location>
</feature>
<keyword evidence="15" id="KW-1185">Reference proteome</keyword>
<feature type="transmembrane region" description="Helical" evidence="12">
    <location>
        <begin position="213"/>
        <end position="231"/>
    </location>
</feature>
<dbReference type="Pfam" id="PF03188">
    <property type="entry name" value="Cytochrom_B561"/>
    <property type="match status" value="1"/>
</dbReference>
<dbReference type="Proteomes" id="UP000606974">
    <property type="component" value="Unassembled WGS sequence"/>
</dbReference>